<sequence>MSCLFYWAKSCSMVTH</sequence>
<evidence type="ECO:0000313" key="1">
    <source>
        <dbReference type="EMBL" id="JAG99357.1"/>
    </source>
</evidence>
<dbReference type="EMBL" id="GBXM01109219">
    <property type="protein sequence ID" value="JAG99357.1"/>
    <property type="molecule type" value="Transcribed_RNA"/>
</dbReference>
<reference evidence="1" key="1">
    <citation type="submission" date="2014-11" db="EMBL/GenBank/DDBJ databases">
        <authorList>
            <person name="Amaro Gonzalez C."/>
        </authorList>
    </citation>
    <scope>NUCLEOTIDE SEQUENCE</scope>
</reference>
<reference evidence="1" key="2">
    <citation type="journal article" date="2015" name="Fish Shellfish Immunol.">
        <title>Early steps in the European eel (Anguilla anguilla)-Vibrio vulnificus interaction in the gills: Role of the RtxA13 toxin.</title>
        <authorList>
            <person name="Callol A."/>
            <person name="Pajuelo D."/>
            <person name="Ebbesson L."/>
            <person name="Teles M."/>
            <person name="MacKenzie S."/>
            <person name="Amaro C."/>
        </authorList>
    </citation>
    <scope>NUCLEOTIDE SEQUENCE</scope>
</reference>
<dbReference type="AlphaFoldDB" id="A0A0E9P627"/>
<name>A0A0E9P627_ANGAN</name>
<accession>A0A0E9P627</accession>
<organism evidence="1">
    <name type="scientific">Anguilla anguilla</name>
    <name type="common">European freshwater eel</name>
    <name type="synonym">Muraena anguilla</name>
    <dbReference type="NCBI Taxonomy" id="7936"/>
    <lineage>
        <taxon>Eukaryota</taxon>
        <taxon>Metazoa</taxon>
        <taxon>Chordata</taxon>
        <taxon>Craniata</taxon>
        <taxon>Vertebrata</taxon>
        <taxon>Euteleostomi</taxon>
        <taxon>Actinopterygii</taxon>
        <taxon>Neopterygii</taxon>
        <taxon>Teleostei</taxon>
        <taxon>Anguilliformes</taxon>
        <taxon>Anguillidae</taxon>
        <taxon>Anguilla</taxon>
    </lineage>
</organism>
<protein>
    <submittedName>
        <fullName evidence="1">Uncharacterized protein</fullName>
    </submittedName>
</protein>
<proteinExistence type="predicted"/>